<proteinExistence type="predicted"/>
<dbReference type="PANTHER" id="PTHR30055">
    <property type="entry name" value="HTH-TYPE TRANSCRIPTIONAL REGULATOR RUTR"/>
    <property type="match status" value="1"/>
</dbReference>
<dbReference type="InterPro" id="IPR050109">
    <property type="entry name" value="HTH-type_TetR-like_transc_reg"/>
</dbReference>
<dbReference type="Proteomes" id="UP001249394">
    <property type="component" value="Chromosome"/>
</dbReference>
<dbReference type="InterPro" id="IPR009057">
    <property type="entry name" value="Homeodomain-like_sf"/>
</dbReference>
<feature type="DNA-binding region" description="H-T-H motif" evidence="2">
    <location>
        <begin position="43"/>
        <end position="62"/>
    </location>
</feature>
<reference evidence="5 6" key="1">
    <citation type="submission" date="2023-09" db="EMBL/GenBank/DDBJ databases">
        <title>The genome sequence of Streptomyces anthocyanicus.</title>
        <authorList>
            <person name="Mo P."/>
        </authorList>
    </citation>
    <scope>NUCLEOTIDE SEQUENCE [LARGE SCALE GENOMIC DNA]</scope>
    <source>
        <strain evidence="5 6">JCM 4387</strain>
    </source>
</reference>
<sequence length="203" mass="22683">MVHSWEESGCRGTANRSPREERTGDLLAAATELFLQKGFAKTTMADISSAAGVARGNVYWYFDSKDHIFAAVMNRLLSREIRILNEEQAGADPLSRLVRGLSDMRYSRPLHQAMHDRLPHSEAVREAHDTFLNWIVGLVDELMAERGLDHDPGVDAALVRDVALAVFEGANVPNDRNRPAHEMIRFLMESVMARSAGAKGRER</sequence>
<evidence type="ECO:0000313" key="6">
    <source>
        <dbReference type="Proteomes" id="UP001249394"/>
    </source>
</evidence>
<feature type="domain" description="HTH tetR-type" evidence="4">
    <location>
        <begin position="20"/>
        <end position="80"/>
    </location>
</feature>
<evidence type="ECO:0000256" key="2">
    <source>
        <dbReference type="PROSITE-ProRule" id="PRU00335"/>
    </source>
</evidence>
<evidence type="ECO:0000259" key="4">
    <source>
        <dbReference type="PROSITE" id="PS50977"/>
    </source>
</evidence>
<feature type="region of interest" description="Disordered" evidence="3">
    <location>
        <begin position="1"/>
        <end position="22"/>
    </location>
</feature>
<evidence type="ECO:0000256" key="1">
    <source>
        <dbReference type="ARBA" id="ARBA00023125"/>
    </source>
</evidence>
<accession>A0ABY9UQX7</accession>
<dbReference type="PROSITE" id="PS50977">
    <property type="entry name" value="HTH_TETR_2"/>
    <property type="match status" value="1"/>
</dbReference>
<dbReference type="Pfam" id="PF00440">
    <property type="entry name" value="TetR_N"/>
    <property type="match status" value="1"/>
</dbReference>
<dbReference type="InterPro" id="IPR023772">
    <property type="entry name" value="DNA-bd_HTH_TetR-type_CS"/>
</dbReference>
<keyword evidence="6" id="KW-1185">Reference proteome</keyword>
<dbReference type="InterPro" id="IPR001647">
    <property type="entry name" value="HTH_TetR"/>
</dbReference>
<dbReference type="SUPFAM" id="SSF46689">
    <property type="entry name" value="Homeodomain-like"/>
    <property type="match status" value="1"/>
</dbReference>
<dbReference type="PRINTS" id="PR00455">
    <property type="entry name" value="HTHTETR"/>
</dbReference>
<dbReference type="Gene3D" id="1.10.357.10">
    <property type="entry name" value="Tetracycline Repressor, domain 2"/>
    <property type="match status" value="1"/>
</dbReference>
<dbReference type="PANTHER" id="PTHR30055:SF226">
    <property type="entry name" value="HTH-TYPE TRANSCRIPTIONAL REGULATOR PKSA"/>
    <property type="match status" value="1"/>
</dbReference>
<evidence type="ECO:0000313" key="5">
    <source>
        <dbReference type="EMBL" id="WND23212.1"/>
    </source>
</evidence>
<name>A0ABY9UQX7_STRVL</name>
<evidence type="ECO:0000256" key="3">
    <source>
        <dbReference type="SAM" id="MobiDB-lite"/>
    </source>
</evidence>
<organism evidence="5 6">
    <name type="scientific">Streptomyces violaceus</name>
    <name type="common">Streptomyces venezuelae</name>
    <dbReference type="NCBI Taxonomy" id="1936"/>
    <lineage>
        <taxon>Bacteria</taxon>
        <taxon>Bacillati</taxon>
        <taxon>Actinomycetota</taxon>
        <taxon>Actinomycetes</taxon>
        <taxon>Kitasatosporales</taxon>
        <taxon>Streptomycetaceae</taxon>
        <taxon>Streptomyces</taxon>
    </lineage>
</organism>
<gene>
    <name evidence="5" type="ORF">RI060_40365</name>
</gene>
<dbReference type="EMBL" id="CP134213">
    <property type="protein sequence ID" value="WND23212.1"/>
    <property type="molecule type" value="Genomic_DNA"/>
</dbReference>
<keyword evidence="1 2" id="KW-0238">DNA-binding</keyword>
<dbReference type="PROSITE" id="PS01081">
    <property type="entry name" value="HTH_TETR_1"/>
    <property type="match status" value="1"/>
</dbReference>
<protein>
    <submittedName>
        <fullName evidence="5">Helix-turn-helix domain-containing protein</fullName>
    </submittedName>
</protein>